<dbReference type="InterPro" id="IPR017441">
    <property type="entry name" value="Protein_kinase_ATP_BS"/>
</dbReference>
<dbReference type="Gene3D" id="1.10.510.10">
    <property type="entry name" value="Transferase(Phosphotransferase) domain 1"/>
    <property type="match status" value="1"/>
</dbReference>
<evidence type="ECO:0000313" key="9">
    <source>
        <dbReference type="Proteomes" id="UP000199207"/>
    </source>
</evidence>
<accession>A0A1I1Q130</accession>
<evidence type="ECO:0000256" key="5">
    <source>
        <dbReference type="PROSITE-ProRule" id="PRU10141"/>
    </source>
</evidence>
<dbReference type="AlphaFoldDB" id="A0A1I1Q130"/>
<keyword evidence="8" id="KW-0723">Serine/threonine-protein kinase</keyword>
<feature type="region of interest" description="Disordered" evidence="6">
    <location>
        <begin position="532"/>
        <end position="603"/>
    </location>
</feature>
<dbReference type="PANTHER" id="PTHR43289:SF34">
    <property type="entry name" value="SERINE_THREONINE-PROTEIN KINASE YBDM-RELATED"/>
    <property type="match status" value="1"/>
</dbReference>
<dbReference type="PROSITE" id="PS00108">
    <property type="entry name" value="PROTEIN_KINASE_ST"/>
    <property type="match status" value="1"/>
</dbReference>
<dbReference type="Gene3D" id="3.30.200.20">
    <property type="entry name" value="Phosphorylase Kinase, domain 1"/>
    <property type="match status" value="1"/>
</dbReference>
<dbReference type="SMART" id="SM00220">
    <property type="entry name" value="S_TKc"/>
    <property type="match status" value="1"/>
</dbReference>
<dbReference type="GO" id="GO:0005524">
    <property type="term" value="F:ATP binding"/>
    <property type="evidence" value="ECO:0007669"/>
    <property type="project" value="UniProtKB-UniRule"/>
</dbReference>
<dbReference type="RefSeq" id="WP_093840019.1">
    <property type="nucleotide sequence ID" value="NZ_FOLM01000010.1"/>
</dbReference>
<dbReference type="GO" id="GO:0004674">
    <property type="term" value="F:protein serine/threonine kinase activity"/>
    <property type="evidence" value="ECO:0007669"/>
    <property type="project" value="UniProtKB-KW"/>
</dbReference>
<dbReference type="PROSITE" id="PS50011">
    <property type="entry name" value="PROTEIN_KINASE_DOM"/>
    <property type="match status" value="1"/>
</dbReference>
<keyword evidence="3 8" id="KW-0418">Kinase</keyword>
<dbReference type="InterPro" id="IPR011009">
    <property type="entry name" value="Kinase-like_dom_sf"/>
</dbReference>
<name>A0A1I1Q130_9ACTN</name>
<reference evidence="8 9" key="1">
    <citation type="submission" date="2016-10" db="EMBL/GenBank/DDBJ databases">
        <authorList>
            <person name="de Groot N.N."/>
        </authorList>
    </citation>
    <scope>NUCLEOTIDE SEQUENCE [LARGE SCALE GENOMIC DNA]</scope>
    <source>
        <strain evidence="8 9">CGMCC 4.5739</strain>
    </source>
</reference>
<evidence type="ECO:0000256" key="3">
    <source>
        <dbReference type="ARBA" id="ARBA00022777"/>
    </source>
</evidence>
<organism evidence="8 9">
    <name type="scientific">Streptomyces aidingensis</name>
    <dbReference type="NCBI Taxonomy" id="910347"/>
    <lineage>
        <taxon>Bacteria</taxon>
        <taxon>Bacillati</taxon>
        <taxon>Actinomycetota</taxon>
        <taxon>Actinomycetes</taxon>
        <taxon>Kitasatosporales</taxon>
        <taxon>Streptomycetaceae</taxon>
        <taxon>Streptomyces</taxon>
    </lineage>
</organism>
<protein>
    <submittedName>
        <fullName evidence="8">Serine/threonine protein kinase</fullName>
    </submittedName>
</protein>
<evidence type="ECO:0000259" key="7">
    <source>
        <dbReference type="PROSITE" id="PS50011"/>
    </source>
</evidence>
<feature type="compositionally biased region" description="Low complexity" evidence="6">
    <location>
        <begin position="418"/>
        <end position="458"/>
    </location>
</feature>
<dbReference type="PRINTS" id="PR01217">
    <property type="entry name" value="PRICHEXTENSN"/>
</dbReference>
<gene>
    <name evidence="8" type="ORF">SAMN05421773_110198</name>
</gene>
<feature type="compositionally biased region" description="Pro residues" evidence="6">
    <location>
        <begin position="309"/>
        <end position="349"/>
    </location>
</feature>
<sequence length="840" mass="85518">MKPLGPTDPQRVGQYRLLGKLGAGGMGQVYLARSDRGRTVAVKLVQPELARQPEFRERFQREVDAARAIGGQWTAPVLGCDTSAETPWVATGYIAGPSLHEVVAGSNGPLPERSILALANGLTHALRDIHGAGLIHRDLKPSNVLVTIDGPRVIDFGIARALDTAAGGGLTRTGASVGSPGFMSPEQCRGETVTTASDVFCLGSVLAFAATGRSPFGDPHSAMHVLMLRIIQDDKDLDGVPEAIRGLIEDCLAPDPADRPGIETLLERTADGDLWGDDAEADEPWLPGTLVAKLGRRAVDLLDSEDPLVAPPKPGTAPPPAMPTVPPPVTPPPPSGPPSGPVTPPPPAHAPTQVGAAAAGLAGAAGAAGAAASQQHTPAPTPAATPAPATPPPPVTPPPSMPPAAGPAGPTPPPPAATPAAPAEGNPYARPAGTGAADAAAQTVAAGTPPPMGAFGAPAPAPASGGGYGAFGAPGTPHPHPATTGGLPAVGSTPPPGGKPPRRRLPLILAAAGTALVLLAGGATALVLANRDDGSSTSSDAPADQAGDAVETDPPSEDGTGGTEGTDDDADAPAEDPAEDGDGDDTTGTDGDGGGWEAPDSEGVIDEAYLGAWEGELYDEYGEQLGIFRRMEVVQGREGEVVAYTWNLHDDLLCVGESRLVSYGTLLVVDSEMTDSIPENACSAYDEQTLKAQPDGTLAWTNPSWGYEATLRPAGDALAEEAVPEDFLGSWSYTDEDGGTHAVEIGQGRVGDMVLVWTADSNSMHCVMEHALVAVDSDAAGLLISPNRVTEAQPESACSSGDIPSFALQLDSSDSDRMVMTPRVESDYDEAEPAEFQRVG</sequence>
<evidence type="ECO:0000256" key="4">
    <source>
        <dbReference type="ARBA" id="ARBA00022840"/>
    </source>
</evidence>
<dbReference type="PANTHER" id="PTHR43289">
    <property type="entry name" value="MITOGEN-ACTIVATED PROTEIN KINASE KINASE KINASE 20-RELATED"/>
    <property type="match status" value="1"/>
</dbReference>
<evidence type="ECO:0000256" key="1">
    <source>
        <dbReference type="ARBA" id="ARBA00022679"/>
    </source>
</evidence>
<keyword evidence="2 5" id="KW-0547">Nucleotide-binding</keyword>
<keyword evidence="9" id="KW-1185">Reference proteome</keyword>
<dbReference type="Pfam" id="PF00069">
    <property type="entry name" value="Pkinase"/>
    <property type="match status" value="1"/>
</dbReference>
<dbReference type="EMBL" id="FOLM01000010">
    <property type="protein sequence ID" value="SFD15642.1"/>
    <property type="molecule type" value="Genomic_DNA"/>
</dbReference>
<feature type="region of interest" description="Disordered" evidence="6">
    <location>
        <begin position="305"/>
        <end position="353"/>
    </location>
</feature>
<dbReference type="SUPFAM" id="SSF56112">
    <property type="entry name" value="Protein kinase-like (PK-like)"/>
    <property type="match status" value="1"/>
</dbReference>
<feature type="region of interest" description="Disordered" evidence="6">
    <location>
        <begin position="367"/>
        <end position="504"/>
    </location>
</feature>
<feature type="compositionally biased region" description="Low complexity" evidence="6">
    <location>
        <begin position="473"/>
        <end position="487"/>
    </location>
</feature>
<feature type="compositionally biased region" description="Acidic residues" evidence="6">
    <location>
        <begin position="565"/>
        <end position="587"/>
    </location>
</feature>
<dbReference type="Proteomes" id="UP000199207">
    <property type="component" value="Unassembled WGS sequence"/>
</dbReference>
<feature type="domain" description="Protein kinase" evidence="7">
    <location>
        <begin position="15"/>
        <end position="286"/>
    </location>
</feature>
<feature type="binding site" evidence="5">
    <location>
        <position position="43"/>
    </location>
    <ligand>
        <name>ATP</name>
        <dbReference type="ChEBI" id="CHEBI:30616"/>
    </ligand>
</feature>
<evidence type="ECO:0000313" key="8">
    <source>
        <dbReference type="EMBL" id="SFD15642.1"/>
    </source>
</evidence>
<dbReference type="InterPro" id="IPR000719">
    <property type="entry name" value="Prot_kinase_dom"/>
</dbReference>
<dbReference type="CDD" id="cd14014">
    <property type="entry name" value="STKc_PknB_like"/>
    <property type="match status" value="1"/>
</dbReference>
<feature type="compositionally biased region" description="Pro residues" evidence="6">
    <location>
        <begin position="379"/>
        <end position="417"/>
    </location>
</feature>
<dbReference type="STRING" id="910347.SAMN05421773_110198"/>
<evidence type="ECO:0000256" key="6">
    <source>
        <dbReference type="SAM" id="MobiDB-lite"/>
    </source>
</evidence>
<dbReference type="PROSITE" id="PS00107">
    <property type="entry name" value="PROTEIN_KINASE_ATP"/>
    <property type="match status" value="1"/>
</dbReference>
<keyword evidence="1" id="KW-0808">Transferase</keyword>
<evidence type="ECO:0000256" key="2">
    <source>
        <dbReference type="ARBA" id="ARBA00022741"/>
    </source>
</evidence>
<dbReference type="InterPro" id="IPR008271">
    <property type="entry name" value="Ser/Thr_kinase_AS"/>
</dbReference>
<keyword evidence="4 5" id="KW-0067">ATP-binding</keyword>
<proteinExistence type="predicted"/>